<feature type="transmembrane region" description="Helical" evidence="1">
    <location>
        <begin position="7"/>
        <end position="25"/>
    </location>
</feature>
<proteinExistence type="predicted"/>
<organism evidence="2">
    <name type="scientific">marine sediment metagenome</name>
    <dbReference type="NCBI Taxonomy" id="412755"/>
    <lineage>
        <taxon>unclassified sequences</taxon>
        <taxon>metagenomes</taxon>
        <taxon>ecological metagenomes</taxon>
    </lineage>
</organism>
<reference evidence="2" key="1">
    <citation type="journal article" date="2015" name="Nature">
        <title>Complex archaea that bridge the gap between prokaryotes and eukaryotes.</title>
        <authorList>
            <person name="Spang A."/>
            <person name="Saw J.H."/>
            <person name="Jorgensen S.L."/>
            <person name="Zaremba-Niedzwiedzka K."/>
            <person name="Martijn J."/>
            <person name="Lind A.E."/>
            <person name="van Eijk R."/>
            <person name="Schleper C."/>
            <person name="Guy L."/>
            <person name="Ettema T.J."/>
        </authorList>
    </citation>
    <scope>NUCLEOTIDE SEQUENCE</scope>
</reference>
<feature type="transmembrane region" description="Helical" evidence="1">
    <location>
        <begin position="31"/>
        <end position="49"/>
    </location>
</feature>
<sequence length="50" mass="5516">MMMQGGGLIWMLILSALVVIPFWKIMPRVGLPSWLALVAIIPLGAVVLLW</sequence>
<evidence type="ECO:0000256" key="1">
    <source>
        <dbReference type="SAM" id="Phobius"/>
    </source>
</evidence>
<keyword evidence="1" id="KW-1133">Transmembrane helix</keyword>
<comment type="caution">
    <text evidence="2">The sequence shown here is derived from an EMBL/GenBank/DDBJ whole genome shotgun (WGS) entry which is preliminary data.</text>
</comment>
<dbReference type="AlphaFoldDB" id="A0A0F9A566"/>
<protein>
    <submittedName>
        <fullName evidence="2">Uncharacterized protein</fullName>
    </submittedName>
</protein>
<evidence type="ECO:0000313" key="2">
    <source>
        <dbReference type="EMBL" id="KKL04615.1"/>
    </source>
</evidence>
<name>A0A0F9A566_9ZZZZ</name>
<keyword evidence="1" id="KW-0812">Transmembrane</keyword>
<accession>A0A0F9A566</accession>
<gene>
    <name evidence="2" type="ORF">LCGC14_2614260</name>
</gene>
<feature type="non-terminal residue" evidence="2">
    <location>
        <position position="50"/>
    </location>
</feature>
<dbReference type="EMBL" id="LAZR01044450">
    <property type="protein sequence ID" value="KKL04615.1"/>
    <property type="molecule type" value="Genomic_DNA"/>
</dbReference>
<keyword evidence="1" id="KW-0472">Membrane</keyword>